<evidence type="ECO:0000256" key="7">
    <source>
        <dbReference type="ARBA" id="ARBA00023121"/>
    </source>
</evidence>
<dbReference type="PANTHER" id="PTHR31764">
    <property type="entry name" value="PROTEIN HAPLESS 2"/>
    <property type="match status" value="1"/>
</dbReference>
<evidence type="ECO:0000256" key="5">
    <source>
        <dbReference type="ARBA" id="ARBA00022729"/>
    </source>
</evidence>
<feature type="transmembrane region" description="Helical" evidence="11">
    <location>
        <begin position="527"/>
        <end position="549"/>
    </location>
</feature>
<reference evidence="14" key="1">
    <citation type="submission" date="2025-08" db="UniProtKB">
        <authorList>
            <consortium name="RefSeq"/>
        </authorList>
    </citation>
    <scope>IDENTIFICATION</scope>
    <source>
        <tissue evidence="14">Whole body</tissue>
    </source>
</reference>
<dbReference type="Pfam" id="PF10699">
    <property type="entry name" value="HAP2-GCS1"/>
    <property type="match status" value="1"/>
</dbReference>
<dbReference type="GO" id="GO:0008289">
    <property type="term" value="F:lipid binding"/>
    <property type="evidence" value="ECO:0007669"/>
    <property type="project" value="UniProtKB-KW"/>
</dbReference>
<evidence type="ECO:0000256" key="2">
    <source>
        <dbReference type="ARBA" id="ARBA00010929"/>
    </source>
</evidence>
<evidence type="ECO:0000259" key="12">
    <source>
        <dbReference type="Pfam" id="PF10699"/>
    </source>
</evidence>
<keyword evidence="10" id="KW-0278">Fertilization</keyword>
<keyword evidence="7" id="KW-0446">Lipid-binding</keyword>
<keyword evidence="13" id="KW-1185">Reference proteome</keyword>
<dbReference type="PANTHER" id="PTHR31764:SF0">
    <property type="entry name" value="GENERATIVE CELL SPECIFIC-1_HAP2 DOMAIN-CONTAINING PROTEIN"/>
    <property type="match status" value="1"/>
</dbReference>
<keyword evidence="5" id="KW-0732">Signal</keyword>
<evidence type="ECO:0000313" key="14">
    <source>
        <dbReference type="RefSeq" id="XP_025407013.1"/>
    </source>
</evidence>
<dbReference type="GO" id="GO:0007338">
    <property type="term" value="P:single fertilization"/>
    <property type="evidence" value="ECO:0007669"/>
    <property type="project" value="UniProtKB-KW"/>
</dbReference>
<keyword evidence="9" id="KW-1015">Disulfide bond</keyword>
<gene>
    <name evidence="14" type="primary">LOC112680970</name>
</gene>
<accession>A0A8B8F8C3</accession>
<keyword evidence="3" id="KW-1003">Cell membrane</keyword>
<dbReference type="InterPro" id="IPR040326">
    <property type="entry name" value="HAP2/GCS1"/>
</dbReference>
<evidence type="ECO:0000313" key="13">
    <source>
        <dbReference type="Proteomes" id="UP000694846"/>
    </source>
</evidence>
<dbReference type="InterPro" id="IPR018928">
    <property type="entry name" value="HAP2/GCS1_dom"/>
</dbReference>
<proteinExistence type="inferred from homology"/>
<evidence type="ECO:0000256" key="11">
    <source>
        <dbReference type="SAM" id="Phobius"/>
    </source>
</evidence>
<dbReference type="GO" id="GO:0005886">
    <property type="term" value="C:plasma membrane"/>
    <property type="evidence" value="ECO:0007669"/>
    <property type="project" value="UniProtKB-SubCell"/>
</dbReference>
<comment type="similarity">
    <text evidence="2">Belongs to the HAP2/GCS1 family.</text>
</comment>
<comment type="subcellular location">
    <subcellularLocation>
        <location evidence="1">Cell membrane</location>
        <topology evidence="1">Single-pass type I membrane protein</topology>
    </subcellularLocation>
</comment>
<feature type="domain" description="Generative cell specific-1/HAP2" evidence="12">
    <location>
        <begin position="3"/>
        <end position="469"/>
    </location>
</feature>
<evidence type="ECO:0000256" key="8">
    <source>
        <dbReference type="ARBA" id="ARBA00023136"/>
    </source>
</evidence>
<dbReference type="Proteomes" id="UP000694846">
    <property type="component" value="Unplaced"/>
</dbReference>
<protein>
    <submittedName>
        <fullName evidence="14">Uncharacterized protein LOC112680970</fullName>
    </submittedName>
</protein>
<dbReference type="AlphaFoldDB" id="A0A8B8F8C3"/>
<evidence type="ECO:0000256" key="9">
    <source>
        <dbReference type="ARBA" id="ARBA00023157"/>
    </source>
</evidence>
<evidence type="ECO:0000256" key="3">
    <source>
        <dbReference type="ARBA" id="ARBA00022475"/>
    </source>
</evidence>
<dbReference type="RefSeq" id="XP_025407013.1">
    <property type="nucleotide sequence ID" value="XM_025551228.1"/>
</dbReference>
<name>A0A8B8F8C3_9HEMI</name>
<keyword evidence="8 11" id="KW-0472">Membrane</keyword>
<keyword evidence="4 11" id="KW-0812">Transmembrane</keyword>
<evidence type="ECO:0000256" key="6">
    <source>
        <dbReference type="ARBA" id="ARBA00022989"/>
    </source>
</evidence>
<keyword evidence="6 11" id="KW-1133">Transmembrane helix</keyword>
<organism evidence="13 14">
    <name type="scientific">Sipha flava</name>
    <name type="common">yellow sugarcane aphid</name>
    <dbReference type="NCBI Taxonomy" id="143950"/>
    <lineage>
        <taxon>Eukaryota</taxon>
        <taxon>Metazoa</taxon>
        <taxon>Ecdysozoa</taxon>
        <taxon>Arthropoda</taxon>
        <taxon>Hexapoda</taxon>
        <taxon>Insecta</taxon>
        <taxon>Pterygota</taxon>
        <taxon>Neoptera</taxon>
        <taxon>Paraneoptera</taxon>
        <taxon>Hemiptera</taxon>
        <taxon>Sternorrhyncha</taxon>
        <taxon>Aphidomorpha</taxon>
        <taxon>Aphidoidea</taxon>
        <taxon>Aphididae</taxon>
        <taxon>Sipha</taxon>
    </lineage>
</organism>
<evidence type="ECO:0000256" key="10">
    <source>
        <dbReference type="ARBA" id="ARBA00023279"/>
    </source>
</evidence>
<dbReference type="OrthoDB" id="6630188at2759"/>
<sequence length="631" mass="73073">MSKLINPYIVVIQQDEVLETYRLKRIKIVNAEAKENVINKESNPHYLGCYADLKRSICNRITTKETPIKYSEGFCCSCNMATNIERQLHDCQGRSRFKHVIHTRNNYKDKFEIIINQIVDNITLDSDEVYDKRSSSTNQIRGGQNCENLKTPKYIDEPYRYHESSHCLQFSDLWYNINKLESASYYHSVTISVYEKYSKNDKPAYKKIISKVKLSTKNKNYKNKDSTMQTNFVALTFGDNQYYSLDVDRDRLLIPRKVPPIVEHQYPQAVDDPKKYLVVNANNITIKGDECNKVGVSYEAFYKQYNRCGEPRSSCLKNQPSHLWENDMNTDIVKKIDEKETLNLLYEMDYTSELLIHSITNYNSALSTKSILEIVEIYSDATKNELTTVVAIIYNIGMIADVFKVQLIQFPLNSAKNFTKIQSFDAQIFPFHRYNYILKVYGSLISSNINCTIQVLDQLNKVIAWRHVLISEANRCFCVWKCACSCTTIENQSFTSDCKMISKEQYNNAGFQGALPPILNNNTKWNIIHLTVIILATYCIIKAFIGLCYKPIGSFGLNLIFHEKSKNLKYYLEPEICSICVIYDTNGYAVHPYSKKRTVQLESYDEFSDEKSHNSFLNLVNDTMDESDNIT</sequence>
<evidence type="ECO:0000256" key="4">
    <source>
        <dbReference type="ARBA" id="ARBA00022692"/>
    </source>
</evidence>
<evidence type="ECO:0000256" key="1">
    <source>
        <dbReference type="ARBA" id="ARBA00004251"/>
    </source>
</evidence>
<dbReference type="GeneID" id="112680970"/>